<dbReference type="EMBL" id="CP001804">
    <property type="protein sequence ID" value="ACY12975.1"/>
    <property type="molecule type" value="Genomic_DNA"/>
</dbReference>
<evidence type="ECO:0000313" key="2">
    <source>
        <dbReference type="EMBL" id="ACY12975.1"/>
    </source>
</evidence>
<dbReference type="KEGG" id="hoh:Hoch_0334"/>
<dbReference type="AlphaFoldDB" id="D0LIU6"/>
<proteinExistence type="predicted"/>
<sequence length="72" mass="7693">MKFFARAVISGFGFSVGKALFDKVKDHVGLGDSSSSTRPQGGVTQVDDIEDAEEDRTLGVATELETLDHAVH</sequence>
<reference evidence="2 3" key="1">
    <citation type="journal article" date="2010" name="Stand. Genomic Sci.">
        <title>Complete genome sequence of Haliangium ochraceum type strain (SMP-2).</title>
        <authorList>
            <consortium name="US DOE Joint Genome Institute (JGI-PGF)"/>
            <person name="Ivanova N."/>
            <person name="Daum C."/>
            <person name="Lang E."/>
            <person name="Abt B."/>
            <person name="Kopitz M."/>
            <person name="Saunders E."/>
            <person name="Lapidus A."/>
            <person name="Lucas S."/>
            <person name="Glavina Del Rio T."/>
            <person name="Nolan M."/>
            <person name="Tice H."/>
            <person name="Copeland A."/>
            <person name="Cheng J.F."/>
            <person name="Chen F."/>
            <person name="Bruce D."/>
            <person name="Goodwin L."/>
            <person name="Pitluck S."/>
            <person name="Mavromatis K."/>
            <person name="Pati A."/>
            <person name="Mikhailova N."/>
            <person name="Chen A."/>
            <person name="Palaniappan K."/>
            <person name="Land M."/>
            <person name="Hauser L."/>
            <person name="Chang Y.J."/>
            <person name="Jeffries C.D."/>
            <person name="Detter J.C."/>
            <person name="Brettin T."/>
            <person name="Rohde M."/>
            <person name="Goker M."/>
            <person name="Bristow J."/>
            <person name="Markowitz V."/>
            <person name="Eisen J.A."/>
            <person name="Hugenholtz P."/>
            <person name="Kyrpides N.C."/>
            <person name="Klenk H.P."/>
        </authorList>
    </citation>
    <scope>NUCLEOTIDE SEQUENCE [LARGE SCALE GENOMIC DNA]</scope>
    <source>
        <strain evidence="3">DSM 14365 / CIP 107738 / JCM 11303 / AJ 13395 / SMP-2</strain>
    </source>
</reference>
<evidence type="ECO:0000256" key="1">
    <source>
        <dbReference type="SAM" id="MobiDB-lite"/>
    </source>
</evidence>
<name>D0LIU6_HALO1</name>
<dbReference type="Proteomes" id="UP000001880">
    <property type="component" value="Chromosome"/>
</dbReference>
<dbReference type="STRING" id="502025.Hoch_0334"/>
<feature type="compositionally biased region" description="Polar residues" evidence="1">
    <location>
        <begin position="32"/>
        <end position="43"/>
    </location>
</feature>
<gene>
    <name evidence="2" type="ordered locus">Hoch_0334</name>
</gene>
<keyword evidence="3" id="KW-1185">Reference proteome</keyword>
<evidence type="ECO:0000313" key="3">
    <source>
        <dbReference type="Proteomes" id="UP000001880"/>
    </source>
</evidence>
<feature type="region of interest" description="Disordered" evidence="1">
    <location>
        <begin position="29"/>
        <end position="58"/>
    </location>
</feature>
<dbReference type="RefSeq" id="WP_012825602.1">
    <property type="nucleotide sequence ID" value="NC_013440.1"/>
</dbReference>
<accession>D0LIU6</accession>
<organism evidence="2 3">
    <name type="scientific">Haliangium ochraceum (strain DSM 14365 / JCM 11303 / SMP-2)</name>
    <dbReference type="NCBI Taxonomy" id="502025"/>
    <lineage>
        <taxon>Bacteria</taxon>
        <taxon>Pseudomonadati</taxon>
        <taxon>Myxococcota</taxon>
        <taxon>Polyangia</taxon>
        <taxon>Haliangiales</taxon>
        <taxon>Kofleriaceae</taxon>
        <taxon>Haliangium</taxon>
    </lineage>
</organism>
<dbReference type="HOGENOM" id="CLU_2716817_0_0_7"/>
<protein>
    <submittedName>
        <fullName evidence="2">Uncharacterized protein</fullName>
    </submittedName>
</protein>